<comment type="caution">
    <text evidence="2">The sequence shown here is derived from an EMBL/GenBank/DDBJ whole genome shotgun (WGS) entry which is preliminary data.</text>
</comment>
<proteinExistence type="predicted"/>
<dbReference type="Proteomes" id="UP000549394">
    <property type="component" value="Unassembled WGS sequence"/>
</dbReference>
<feature type="region of interest" description="Disordered" evidence="1">
    <location>
        <begin position="170"/>
        <end position="212"/>
    </location>
</feature>
<gene>
    <name evidence="2" type="ORF">DGYR_LOCUS4288</name>
</gene>
<feature type="compositionally biased region" description="Low complexity" evidence="1">
    <location>
        <begin position="193"/>
        <end position="210"/>
    </location>
</feature>
<evidence type="ECO:0000313" key="2">
    <source>
        <dbReference type="EMBL" id="CAD5115559.1"/>
    </source>
</evidence>
<evidence type="ECO:0000313" key="3">
    <source>
        <dbReference type="Proteomes" id="UP000549394"/>
    </source>
</evidence>
<dbReference type="AlphaFoldDB" id="A0A7I8VJW8"/>
<accession>A0A7I8VJW8</accession>
<reference evidence="2 3" key="1">
    <citation type="submission" date="2020-08" db="EMBL/GenBank/DDBJ databases">
        <authorList>
            <person name="Hejnol A."/>
        </authorList>
    </citation>
    <scope>NUCLEOTIDE SEQUENCE [LARGE SCALE GENOMIC DNA]</scope>
</reference>
<keyword evidence="3" id="KW-1185">Reference proteome</keyword>
<protein>
    <submittedName>
        <fullName evidence="2">DgyrCDS4523</fullName>
    </submittedName>
</protein>
<name>A0A7I8VJW8_9ANNE</name>
<dbReference type="EMBL" id="CAJFCJ010000006">
    <property type="protein sequence ID" value="CAD5115559.1"/>
    <property type="molecule type" value="Genomic_DNA"/>
</dbReference>
<organism evidence="2 3">
    <name type="scientific">Dimorphilus gyrociliatus</name>
    <dbReference type="NCBI Taxonomy" id="2664684"/>
    <lineage>
        <taxon>Eukaryota</taxon>
        <taxon>Metazoa</taxon>
        <taxon>Spiralia</taxon>
        <taxon>Lophotrochozoa</taxon>
        <taxon>Annelida</taxon>
        <taxon>Polychaeta</taxon>
        <taxon>Polychaeta incertae sedis</taxon>
        <taxon>Dinophilidae</taxon>
        <taxon>Dimorphilus</taxon>
    </lineage>
</organism>
<evidence type="ECO:0000256" key="1">
    <source>
        <dbReference type="SAM" id="MobiDB-lite"/>
    </source>
</evidence>
<sequence length="236" mass="26688">MVLLPQNIVLSFDSLLHESQPRLESYKHQKRPSIRAHLEMNLANSITDVHKIYHSTDQSDVNDVEIIKNEKFINKERSPPKAALSRTKMKSKLSREILPTSCYSNRAFDEVAVVEEDLKSFDADIDLDDTVKDTLDRKSQIPTSTTSEFRLEDIEGVLDTSKAITDAVLEGDSDTEDVPSLPYDTYDTSDYFSNSQQNSEISSNINSNCSNDRKEEKYKKLTGINLEGLNNSECSV</sequence>